<dbReference type="Pfam" id="PF00208">
    <property type="entry name" value="ELFV_dehydrog"/>
    <property type="match status" value="1"/>
</dbReference>
<gene>
    <name evidence="8" type="ORF">ACFSDB_16430</name>
</gene>
<dbReference type="GO" id="GO:0016491">
    <property type="term" value="F:oxidoreductase activity"/>
    <property type="evidence" value="ECO:0007669"/>
    <property type="project" value="UniProtKB-KW"/>
</dbReference>
<proteinExistence type="inferred from homology"/>
<dbReference type="InterPro" id="IPR036291">
    <property type="entry name" value="NAD(P)-bd_dom_sf"/>
</dbReference>
<dbReference type="InterPro" id="IPR006096">
    <property type="entry name" value="Glu/Leu/Phe/Val/Trp_DH_C"/>
</dbReference>
<dbReference type="InterPro" id="IPR033922">
    <property type="entry name" value="NAD_bind_Glu_DH"/>
</dbReference>
<dbReference type="Pfam" id="PF02812">
    <property type="entry name" value="ELFV_dehydrog_N"/>
    <property type="match status" value="1"/>
</dbReference>
<name>A0ABW4QLL0_9BACL</name>
<dbReference type="SMART" id="SM00839">
    <property type="entry name" value="ELFV_dehydrog"/>
    <property type="match status" value="1"/>
</dbReference>
<dbReference type="CDD" id="cd01076">
    <property type="entry name" value="NAD_bind_1_Glu_DH"/>
    <property type="match status" value="1"/>
</dbReference>
<dbReference type="InterPro" id="IPR006097">
    <property type="entry name" value="Glu/Leu/Phe/Val/Trp_DH_dimer"/>
</dbReference>
<evidence type="ECO:0000313" key="9">
    <source>
        <dbReference type="Proteomes" id="UP001597273"/>
    </source>
</evidence>
<evidence type="ECO:0000313" key="8">
    <source>
        <dbReference type="EMBL" id="MFD1864491.1"/>
    </source>
</evidence>
<accession>A0ABW4QLL0</accession>
<dbReference type="SUPFAM" id="SSF53223">
    <property type="entry name" value="Aminoacid dehydrogenase-like, N-terminal domain"/>
    <property type="match status" value="1"/>
</dbReference>
<evidence type="ECO:0000256" key="4">
    <source>
        <dbReference type="PIRNR" id="PIRNR000185"/>
    </source>
</evidence>
<dbReference type="SUPFAM" id="SSF51735">
    <property type="entry name" value="NAD(P)-binding Rossmann-fold domains"/>
    <property type="match status" value="1"/>
</dbReference>
<feature type="region of interest" description="Disordered" evidence="6">
    <location>
        <begin position="1"/>
        <end position="22"/>
    </location>
</feature>
<evidence type="ECO:0000259" key="7">
    <source>
        <dbReference type="SMART" id="SM00839"/>
    </source>
</evidence>
<dbReference type="PANTHER" id="PTHR11606:SF13">
    <property type="entry name" value="GLUTAMATE DEHYDROGENASE 1, MITOCHONDRIAL"/>
    <property type="match status" value="1"/>
</dbReference>
<comment type="similarity">
    <text evidence="1 4 5">Belongs to the Glu/Leu/Phe/Val dehydrogenases family.</text>
</comment>
<evidence type="ECO:0000256" key="1">
    <source>
        <dbReference type="ARBA" id="ARBA00006382"/>
    </source>
</evidence>
<keyword evidence="9" id="KW-1185">Reference proteome</keyword>
<evidence type="ECO:0000256" key="3">
    <source>
        <dbReference type="ARBA" id="ARBA00023002"/>
    </source>
</evidence>
<dbReference type="Gene3D" id="3.40.50.10860">
    <property type="entry name" value="Leucine Dehydrogenase, chain A, domain 1"/>
    <property type="match status" value="1"/>
</dbReference>
<keyword evidence="3 4" id="KW-0560">Oxidoreductase</keyword>
<dbReference type="InterPro" id="IPR033524">
    <property type="entry name" value="Glu/Leu/Phe/Val_DH_AS"/>
</dbReference>
<dbReference type="InterPro" id="IPR006095">
    <property type="entry name" value="Glu/Leu/Phe/Val/Trp_DH"/>
</dbReference>
<evidence type="ECO:0000256" key="6">
    <source>
        <dbReference type="SAM" id="MobiDB-lite"/>
    </source>
</evidence>
<dbReference type="PIRSF" id="PIRSF000185">
    <property type="entry name" value="Glu_DH"/>
    <property type="match status" value="1"/>
</dbReference>
<dbReference type="InterPro" id="IPR014362">
    <property type="entry name" value="Glu_DH"/>
</dbReference>
<dbReference type="PANTHER" id="PTHR11606">
    <property type="entry name" value="GLUTAMATE DEHYDROGENASE"/>
    <property type="match status" value="1"/>
</dbReference>
<evidence type="ECO:0000256" key="2">
    <source>
        <dbReference type="ARBA" id="ARBA00012896"/>
    </source>
</evidence>
<dbReference type="PROSITE" id="PS00074">
    <property type="entry name" value="GLFV_DEHYDROGENASE"/>
    <property type="match status" value="1"/>
</dbReference>
<sequence>MGKDLNSPGAGTEDPTGVEEVEGQTRAIIQSSLNALLANETFLPELQDKMRIQAFTSLSSILSTPNSIHKSFLRVPLDDGSVVRIPAFRAQHNDALGPYKGGIRFHESVNEEEVVNLAFLMTLKNALHNVPFGGGKGGIILNPRHYSEKELNLICRKYVRYFADVIGPDKDIPAPDVGSGEREMDWMMAEYKKIKHGSPYLGSFTGKSVANGGSLGRREATGKGVYFTFRYLFSDYVRDHADELAASNNPFAATALAHANRPLSLAVQGFGNVGSIAALEAYNSTETDNRVVAVSDRNVTLFNEDGLDIPALIGFAAEHRGDLPSTEEQLAHAGVAASIKGRDELLTLPVDVLILAALENQIHEGNMKDIQARVIVEGANAPTTQQADKYLSDQGVIIIPDILANAGGVIVSYFEWLQGRETQFYTEAEVFRLLLEKMKSTMDIILPQFFGDPFPLRQNCFIHAVTRLSTVLYRQGKLY</sequence>
<organism evidence="8 9">
    <name type="scientific">Planococcus chinensis</name>
    <dbReference type="NCBI Taxonomy" id="272917"/>
    <lineage>
        <taxon>Bacteria</taxon>
        <taxon>Bacillati</taxon>
        <taxon>Bacillota</taxon>
        <taxon>Bacilli</taxon>
        <taxon>Bacillales</taxon>
        <taxon>Caryophanaceae</taxon>
        <taxon>Planococcus</taxon>
    </lineage>
</organism>
<dbReference type="EMBL" id="JBHUFW010000012">
    <property type="protein sequence ID" value="MFD1864491.1"/>
    <property type="molecule type" value="Genomic_DNA"/>
</dbReference>
<dbReference type="RefSeq" id="WP_204892738.1">
    <property type="nucleotide sequence ID" value="NZ_JBHUFW010000012.1"/>
</dbReference>
<feature type="domain" description="Glutamate/phenylalanine/leucine/valine/L-tryptophan dehydrogenase C-terminal" evidence="7">
    <location>
        <begin position="248"/>
        <end position="476"/>
    </location>
</feature>
<evidence type="ECO:0000256" key="5">
    <source>
        <dbReference type="RuleBase" id="RU004417"/>
    </source>
</evidence>
<comment type="caution">
    <text evidence="8">The sequence shown here is derived from an EMBL/GenBank/DDBJ whole genome shotgun (WGS) entry which is preliminary data.</text>
</comment>
<dbReference type="InterPro" id="IPR046346">
    <property type="entry name" value="Aminoacid_DH-like_N_sf"/>
</dbReference>
<reference evidence="9" key="1">
    <citation type="journal article" date="2019" name="Int. J. Syst. Evol. Microbiol.">
        <title>The Global Catalogue of Microorganisms (GCM) 10K type strain sequencing project: providing services to taxonomists for standard genome sequencing and annotation.</title>
        <authorList>
            <consortium name="The Broad Institute Genomics Platform"/>
            <consortium name="The Broad Institute Genome Sequencing Center for Infectious Disease"/>
            <person name="Wu L."/>
            <person name="Ma J."/>
        </authorList>
    </citation>
    <scope>NUCLEOTIDE SEQUENCE [LARGE SCALE GENOMIC DNA]</scope>
    <source>
        <strain evidence="9">CGMCC 1.15475</strain>
    </source>
</reference>
<dbReference type="Gene3D" id="3.40.50.720">
    <property type="entry name" value="NAD(P)-binding Rossmann-like Domain"/>
    <property type="match status" value="1"/>
</dbReference>
<dbReference type="Proteomes" id="UP001597273">
    <property type="component" value="Unassembled WGS sequence"/>
</dbReference>
<dbReference type="PRINTS" id="PR00082">
    <property type="entry name" value="GLFDHDRGNASE"/>
</dbReference>
<protein>
    <recommendedName>
        <fullName evidence="2 4">Glutamate dehydrogenase</fullName>
    </recommendedName>
</protein>